<evidence type="ECO:0000259" key="1">
    <source>
        <dbReference type="Pfam" id="PF24542"/>
    </source>
</evidence>
<reference evidence="2 3" key="1">
    <citation type="journal article" date="2015" name="Sci. Rep.">
        <title>Genome of the facultative scuticociliatosis pathogen Pseudocohnilembus persalinus provides insight into its virulence through horizontal gene transfer.</title>
        <authorList>
            <person name="Xiong J."/>
            <person name="Wang G."/>
            <person name="Cheng J."/>
            <person name="Tian M."/>
            <person name="Pan X."/>
            <person name="Warren A."/>
            <person name="Jiang C."/>
            <person name="Yuan D."/>
            <person name="Miao W."/>
        </authorList>
    </citation>
    <scope>NUCLEOTIDE SEQUENCE [LARGE SCALE GENOMIC DNA]</scope>
    <source>
        <strain evidence="2">36N120E</strain>
    </source>
</reference>
<dbReference type="AlphaFoldDB" id="A0A0V0QVJ9"/>
<accession>A0A0V0QVJ9</accession>
<name>A0A0V0QVJ9_PSEPJ</name>
<dbReference type="InParanoid" id="A0A0V0QVJ9"/>
<proteinExistence type="predicted"/>
<sequence>MDYLNQIQDSLESQQYYKHHYQEYICPAQVKLITPQSQEYKETVQSISVKIIVKNLMDYNTSVIISLKNSDERIPGLPDQFSQFIWSGKTDYDLSLKPKELKIFETEVTIFEKGVYQLGRIKIENKKNKRIFYQTDKQFILSVN</sequence>
<dbReference type="EMBL" id="LDAU01000101">
    <property type="protein sequence ID" value="KRX06090.1"/>
    <property type="molecule type" value="Genomic_DNA"/>
</dbReference>
<organism evidence="2 3">
    <name type="scientific">Pseudocohnilembus persalinus</name>
    <name type="common">Ciliate</name>
    <dbReference type="NCBI Taxonomy" id="266149"/>
    <lineage>
        <taxon>Eukaryota</taxon>
        <taxon>Sar</taxon>
        <taxon>Alveolata</taxon>
        <taxon>Ciliophora</taxon>
        <taxon>Intramacronucleata</taxon>
        <taxon>Oligohymenophorea</taxon>
        <taxon>Scuticociliatia</taxon>
        <taxon>Philasterida</taxon>
        <taxon>Pseudocohnilembidae</taxon>
        <taxon>Pseudocohnilembus</taxon>
    </lineage>
</organism>
<feature type="domain" description="TPPC8 C-terminal Ig-like" evidence="1">
    <location>
        <begin position="41"/>
        <end position="124"/>
    </location>
</feature>
<dbReference type="Pfam" id="PF24542">
    <property type="entry name" value="Ig_TPPC8_C"/>
    <property type="match status" value="1"/>
</dbReference>
<protein>
    <recommendedName>
        <fullName evidence="1">TPPC8 C-terminal Ig-like domain-containing protein</fullName>
    </recommendedName>
</protein>
<comment type="caution">
    <text evidence="2">The sequence shown here is derived from an EMBL/GenBank/DDBJ whole genome shotgun (WGS) entry which is preliminary data.</text>
</comment>
<dbReference type="Proteomes" id="UP000054937">
    <property type="component" value="Unassembled WGS sequence"/>
</dbReference>
<dbReference type="InterPro" id="IPR057651">
    <property type="entry name" value="Ig_TPPC8_C"/>
</dbReference>
<gene>
    <name evidence="2" type="ORF">PPERSA_09702</name>
</gene>
<evidence type="ECO:0000313" key="2">
    <source>
        <dbReference type="EMBL" id="KRX06090.1"/>
    </source>
</evidence>
<evidence type="ECO:0000313" key="3">
    <source>
        <dbReference type="Proteomes" id="UP000054937"/>
    </source>
</evidence>
<keyword evidence="3" id="KW-1185">Reference proteome</keyword>